<dbReference type="Pfam" id="PF00080">
    <property type="entry name" value="Sod_Cu"/>
    <property type="match status" value="1"/>
</dbReference>
<dbReference type="Gene3D" id="2.60.40.200">
    <property type="entry name" value="Superoxide dismutase, copper/zinc binding domain"/>
    <property type="match status" value="1"/>
</dbReference>
<keyword evidence="5" id="KW-1185">Reference proteome</keyword>
<feature type="domain" description="Superoxide dismutase copper/zinc binding" evidence="3">
    <location>
        <begin position="41"/>
        <end position="184"/>
    </location>
</feature>
<dbReference type="GO" id="GO:0006801">
    <property type="term" value="P:superoxide metabolic process"/>
    <property type="evidence" value="ECO:0007669"/>
    <property type="project" value="InterPro"/>
</dbReference>
<evidence type="ECO:0000256" key="2">
    <source>
        <dbReference type="SAM" id="SignalP"/>
    </source>
</evidence>
<dbReference type="Proteomes" id="UP000031549">
    <property type="component" value="Unassembled WGS sequence"/>
</dbReference>
<comment type="caution">
    <text evidence="4">The sequence shown here is derived from an EMBL/GenBank/DDBJ whole genome shotgun (WGS) entry which is preliminary data.</text>
</comment>
<dbReference type="SUPFAM" id="SSF49329">
    <property type="entry name" value="Cu,Zn superoxide dismutase-like"/>
    <property type="match status" value="1"/>
</dbReference>
<feature type="chain" id="PRO_5032654371" evidence="2">
    <location>
        <begin position="22"/>
        <end position="189"/>
    </location>
</feature>
<evidence type="ECO:0000313" key="4">
    <source>
        <dbReference type="EMBL" id="NEU75629.1"/>
    </source>
</evidence>
<organism evidence="4 5">
    <name type="scientific">Hassallia byssoidea VB512170</name>
    <dbReference type="NCBI Taxonomy" id="1304833"/>
    <lineage>
        <taxon>Bacteria</taxon>
        <taxon>Bacillati</taxon>
        <taxon>Cyanobacteriota</taxon>
        <taxon>Cyanophyceae</taxon>
        <taxon>Nostocales</taxon>
        <taxon>Tolypothrichaceae</taxon>
        <taxon>Hassallia</taxon>
    </lineage>
</organism>
<dbReference type="InterPro" id="IPR024134">
    <property type="entry name" value="SOD_Cu/Zn_/chaperone"/>
</dbReference>
<dbReference type="InterPro" id="IPR036423">
    <property type="entry name" value="SOD-like_Cu/Zn_dom_sf"/>
</dbReference>
<feature type="signal peptide" evidence="2">
    <location>
        <begin position="1"/>
        <end position="21"/>
    </location>
</feature>
<dbReference type="PROSITE" id="PS51257">
    <property type="entry name" value="PROKAR_LIPOPROTEIN"/>
    <property type="match status" value="1"/>
</dbReference>
<dbReference type="EMBL" id="JTCM02000076">
    <property type="protein sequence ID" value="NEU75629.1"/>
    <property type="molecule type" value="Genomic_DNA"/>
</dbReference>
<keyword evidence="2" id="KW-0732">Signal</keyword>
<evidence type="ECO:0000313" key="5">
    <source>
        <dbReference type="Proteomes" id="UP000031549"/>
    </source>
</evidence>
<dbReference type="InterPro" id="IPR001424">
    <property type="entry name" value="SOD_Cu_Zn_dom"/>
</dbReference>
<dbReference type="AlphaFoldDB" id="A0A846HFQ9"/>
<evidence type="ECO:0000259" key="3">
    <source>
        <dbReference type="Pfam" id="PF00080"/>
    </source>
</evidence>
<dbReference type="RefSeq" id="WP_163519157.1">
    <property type="nucleotide sequence ID" value="NZ_JTCM02000076.1"/>
</dbReference>
<name>A0A846HFQ9_9CYAN</name>
<evidence type="ECO:0000256" key="1">
    <source>
        <dbReference type="ARBA" id="ARBA00010457"/>
    </source>
</evidence>
<gene>
    <name evidence="4" type="ORF">PI95_024480</name>
</gene>
<comment type="similarity">
    <text evidence="1">Belongs to the Cu-Zn superoxide dismutase family.</text>
</comment>
<sequence length="189" mass="19685">MKLIYHLALILLLLISACSSSGENVSKNVQAKAAIAGPGITGTLKATQTANGFVWVAVELQGDPKVITPGLHGVHIHEKGVCEAQQEKPFSSAGGHFDPGPFGSSTPVEKNHPYHLGDLQNIKVSVLGKGRMETFSNSFTLTDSPTSLFDSDGSAVIVHKLVDQKKAGGTADEAGGGRQACGVIQLVKS</sequence>
<reference evidence="4 5" key="1">
    <citation type="journal article" date="2015" name="Genome Announc.">
        <title>Draft Genome Sequence of Cyanobacterium Hassallia byssoidea Strain VB512170, Isolated from Monuments in India.</title>
        <authorList>
            <person name="Singh D."/>
            <person name="Chandrababunaidu M.M."/>
            <person name="Panda A."/>
            <person name="Sen D."/>
            <person name="Bhattacharyya S."/>
            <person name="Adhikary S.P."/>
            <person name="Tripathy S."/>
        </authorList>
    </citation>
    <scope>NUCLEOTIDE SEQUENCE [LARGE SCALE GENOMIC DNA]</scope>
    <source>
        <strain evidence="4 5">VB512170</strain>
    </source>
</reference>
<accession>A0A846HFQ9</accession>
<protein>
    <submittedName>
        <fullName evidence="4">Superoxide dismutase family protein</fullName>
    </submittedName>
</protein>
<dbReference type="PANTHER" id="PTHR10003">
    <property type="entry name" value="SUPEROXIDE DISMUTASE CU-ZN -RELATED"/>
    <property type="match status" value="1"/>
</dbReference>
<dbReference type="GO" id="GO:0005507">
    <property type="term" value="F:copper ion binding"/>
    <property type="evidence" value="ECO:0007669"/>
    <property type="project" value="InterPro"/>
</dbReference>
<proteinExistence type="inferred from homology"/>